<organism evidence="9 10">
    <name type="scientific">Virgibacillus kekensis</name>
    <dbReference type="NCBI Taxonomy" id="202261"/>
    <lineage>
        <taxon>Bacteria</taxon>
        <taxon>Bacillati</taxon>
        <taxon>Bacillota</taxon>
        <taxon>Bacilli</taxon>
        <taxon>Bacillales</taxon>
        <taxon>Bacillaceae</taxon>
        <taxon>Virgibacillus</taxon>
    </lineage>
</organism>
<dbReference type="PANTHER" id="PTHR36838:SF1">
    <property type="entry name" value="SLR1864 PROTEIN"/>
    <property type="match status" value="1"/>
</dbReference>
<feature type="transmembrane region" description="Helical" evidence="8">
    <location>
        <begin position="31"/>
        <end position="50"/>
    </location>
</feature>
<dbReference type="Proteomes" id="UP001595989">
    <property type="component" value="Unassembled WGS sequence"/>
</dbReference>
<evidence type="ECO:0000256" key="1">
    <source>
        <dbReference type="ARBA" id="ARBA00004651"/>
    </source>
</evidence>
<dbReference type="EMBL" id="JBHSFU010000004">
    <property type="protein sequence ID" value="MFC4557624.1"/>
    <property type="molecule type" value="Genomic_DNA"/>
</dbReference>
<gene>
    <name evidence="9" type="ORF">ACFO3D_05305</name>
</gene>
<dbReference type="RefSeq" id="WP_390293604.1">
    <property type="nucleotide sequence ID" value="NZ_JBHSFU010000004.1"/>
</dbReference>
<feature type="transmembrane region" description="Helical" evidence="8">
    <location>
        <begin position="6"/>
        <end position="24"/>
    </location>
</feature>
<keyword evidence="10" id="KW-1185">Reference proteome</keyword>
<feature type="transmembrane region" description="Helical" evidence="8">
    <location>
        <begin position="92"/>
        <end position="115"/>
    </location>
</feature>
<dbReference type="PANTHER" id="PTHR36838">
    <property type="entry name" value="AUXIN EFFLUX CARRIER FAMILY PROTEIN"/>
    <property type="match status" value="1"/>
</dbReference>
<feature type="transmembrane region" description="Helical" evidence="8">
    <location>
        <begin position="181"/>
        <end position="202"/>
    </location>
</feature>
<feature type="transmembrane region" description="Helical" evidence="8">
    <location>
        <begin position="244"/>
        <end position="266"/>
    </location>
</feature>
<evidence type="ECO:0000313" key="9">
    <source>
        <dbReference type="EMBL" id="MFC4557624.1"/>
    </source>
</evidence>
<name>A0ABV9DFM8_9BACI</name>
<protein>
    <submittedName>
        <fullName evidence="9">AEC family transporter</fullName>
    </submittedName>
</protein>
<feature type="transmembrane region" description="Helical" evidence="8">
    <location>
        <begin position="121"/>
        <end position="140"/>
    </location>
</feature>
<evidence type="ECO:0000256" key="2">
    <source>
        <dbReference type="ARBA" id="ARBA00010145"/>
    </source>
</evidence>
<evidence type="ECO:0000256" key="4">
    <source>
        <dbReference type="ARBA" id="ARBA00022475"/>
    </source>
</evidence>
<evidence type="ECO:0000256" key="3">
    <source>
        <dbReference type="ARBA" id="ARBA00022448"/>
    </source>
</evidence>
<keyword evidence="3" id="KW-0813">Transport</keyword>
<comment type="caution">
    <text evidence="9">The sequence shown here is derived from an EMBL/GenBank/DDBJ whole genome shotgun (WGS) entry which is preliminary data.</text>
</comment>
<keyword evidence="6 8" id="KW-1133">Transmembrane helix</keyword>
<feature type="transmembrane region" description="Helical" evidence="8">
    <location>
        <begin position="56"/>
        <end position="80"/>
    </location>
</feature>
<keyword evidence="4" id="KW-1003">Cell membrane</keyword>
<evidence type="ECO:0000256" key="8">
    <source>
        <dbReference type="SAM" id="Phobius"/>
    </source>
</evidence>
<dbReference type="Pfam" id="PF03547">
    <property type="entry name" value="Mem_trans"/>
    <property type="match status" value="2"/>
</dbReference>
<evidence type="ECO:0000256" key="5">
    <source>
        <dbReference type="ARBA" id="ARBA00022692"/>
    </source>
</evidence>
<evidence type="ECO:0000313" key="10">
    <source>
        <dbReference type="Proteomes" id="UP001595989"/>
    </source>
</evidence>
<feature type="transmembrane region" description="Helical" evidence="8">
    <location>
        <begin position="152"/>
        <end position="175"/>
    </location>
</feature>
<comment type="subcellular location">
    <subcellularLocation>
        <location evidence="1">Cell membrane</location>
        <topology evidence="1">Multi-pass membrane protein</topology>
    </subcellularLocation>
</comment>
<evidence type="ECO:0000256" key="7">
    <source>
        <dbReference type="ARBA" id="ARBA00023136"/>
    </source>
</evidence>
<dbReference type="InterPro" id="IPR038770">
    <property type="entry name" value="Na+/solute_symporter_sf"/>
</dbReference>
<sequence>MVLFFQVILPIIAVFGAGYILQRIRVLDVKSIATASIYIFLPALVFTTLYESTFNQGFTIIIVFAFFLLFMMIVINKALARIFKWNRSVESASILTTAFMNGGNYGVPVMLYSIGNAAMPYAIFFMVLQSLVMNVFGVYYASRSTSGFMKAFVTIFKMPATYAAVLAFVFQAIPWEIPESIYSTLTMVGGAAIPMMMVMLGMQLASITSLNFNWQVISSALGVRMIVSPLLAFLFIWILNVDPIISAVILVVAAMPSAATTTMYAIEFDTEPDLVSSITLVTTLFSIISVTVLLNIIS</sequence>
<keyword evidence="7 8" id="KW-0472">Membrane</keyword>
<dbReference type="InterPro" id="IPR004776">
    <property type="entry name" value="Mem_transp_PIN-like"/>
</dbReference>
<keyword evidence="5 8" id="KW-0812">Transmembrane</keyword>
<reference evidence="10" key="1">
    <citation type="journal article" date="2019" name="Int. J. Syst. Evol. Microbiol.">
        <title>The Global Catalogue of Microorganisms (GCM) 10K type strain sequencing project: providing services to taxonomists for standard genome sequencing and annotation.</title>
        <authorList>
            <consortium name="The Broad Institute Genomics Platform"/>
            <consortium name="The Broad Institute Genome Sequencing Center for Infectious Disease"/>
            <person name="Wu L."/>
            <person name="Ma J."/>
        </authorList>
    </citation>
    <scope>NUCLEOTIDE SEQUENCE [LARGE SCALE GENOMIC DNA]</scope>
    <source>
        <strain evidence="10">CGMCC 4.7426</strain>
    </source>
</reference>
<accession>A0ABV9DFM8</accession>
<comment type="similarity">
    <text evidence="2">Belongs to the auxin efflux carrier (TC 2.A.69) family.</text>
</comment>
<evidence type="ECO:0000256" key="6">
    <source>
        <dbReference type="ARBA" id="ARBA00022989"/>
    </source>
</evidence>
<dbReference type="Gene3D" id="1.20.1530.20">
    <property type="match status" value="1"/>
</dbReference>
<feature type="transmembrane region" description="Helical" evidence="8">
    <location>
        <begin position="278"/>
        <end position="297"/>
    </location>
</feature>
<proteinExistence type="inferred from homology"/>